<proteinExistence type="predicted"/>
<dbReference type="EMBL" id="JACJII010000001">
    <property type="protein sequence ID" value="MBA9003690.1"/>
    <property type="molecule type" value="Genomic_DNA"/>
</dbReference>
<protein>
    <submittedName>
        <fullName evidence="1">Uncharacterized protein</fullName>
    </submittedName>
</protein>
<evidence type="ECO:0000313" key="1">
    <source>
        <dbReference type="EMBL" id="MBA9003690.1"/>
    </source>
</evidence>
<name>A0A7W3R8V1_9ACTN</name>
<reference evidence="1 2" key="1">
    <citation type="submission" date="2020-08" db="EMBL/GenBank/DDBJ databases">
        <title>Sequencing the genomes of 1000 actinobacteria strains.</title>
        <authorList>
            <person name="Klenk H.-P."/>
        </authorList>
    </citation>
    <scope>NUCLEOTIDE SEQUENCE [LARGE SCALE GENOMIC DNA]</scope>
    <source>
        <strain evidence="1 2">DSM 45823</strain>
    </source>
</reference>
<dbReference type="AlphaFoldDB" id="A0A7W3R8V1"/>
<gene>
    <name evidence="1" type="ORF">HNR21_002572</name>
</gene>
<keyword evidence="2" id="KW-1185">Reference proteome</keyword>
<organism evidence="1 2">
    <name type="scientific">Thermomonospora cellulosilytica</name>
    <dbReference type="NCBI Taxonomy" id="1411118"/>
    <lineage>
        <taxon>Bacteria</taxon>
        <taxon>Bacillati</taxon>
        <taxon>Actinomycetota</taxon>
        <taxon>Actinomycetes</taxon>
        <taxon>Streptosporangiales</taxon>
        <taxon>Thermomonosporaceae</taxon>
        <taxon>Thermomonospora</taxon>
    </lineage>
</organism>
<evidence type="ECO:0000313" key="2">
    <source>
        <dbReference type="Proteomes" id="UP000539313"/>
    </source>
</evidence>
<dbReference type="RefSeq" id="WP_182705373.1">
    <property type="nucleotide sequence ID" value="NZ_JACJII010000001.1"/>
</dbReference>
<accession>A0A7W3R8V1</accession>
<sequence>MDTLRADIEQAIRKIPFLSLTPRRAADAAMAKVWPALDALAAERDRARDQRDARAEQVRRARAHHRVHRCTPDCPCGGEGDGRVCDHCDMPWPCPTYEALSRDGWQDALDLVTAHREALVALKEARAERETP</sequence>
<dbReference type="Proteomes" id="UP000539313">
    <property type="component" value="Unassembled WGS sequence"/>
</dbReference>
<comment type="caution">
    <text evidence="1">The sequence shown here is derived from an EMBL/GenBank/DDBJ whole genome shotgun (WGS) entry which is preliminary data.</text>
</comment>